<dbReference type="EMBL" id="JAZAVJ010000270">
    <property type="protein sequence ID" value="KAK7402960.1"/>
    <property type="molecule type" value="Genomic_DNA"/>
</dbReference>
<evidence type="ECO:0000259" key="3">
    <source>
        <dbReference type="Pfam" id="PF07724"/>
    </source>
</evidence>
<evidence type="ECO:0000256" key="1">
    <source>
        <dbReference type="ARBA" id="ARBA00022741"/>
    </source>
</evidence>
<gene>
    <name evidence="4" type="ORF">QQX98_011270</name>
</gene>
<dbReference type="InterPro" id="IPR036770">
    <property type="entry name" value="Ankyrin_rpt-contain_sf"/>
</dbReference>
<dbReference type="Gene3D" id="1.25.40.20">
    <property type="entry name" value="Ankyrin repeat-containing domain"/>
    <property type="match status" value="1"/>
</dbReference>
<dbReference type="Proteomes" id="UP001498476">
    <property type="component" value="Unassembled WGS sequence"/>
</dbReference>
<comment type="caution">
    <text evidence="4">The sequence shown here is derived from an EMBL/GenBank/DDBJ whole genome shotgun (WGS) entry which is preliminary data.</text>
</comment>
<dbReference type="PANTHER" id="PTHR11638">
    <property type="entry name" value="ATP-DEPENDENT CLP PROTEASE"/>
    <property type="match status" value="1"/>
</dbReference>
<evidence type="ECO:0000313" key="4">
    <source>
        <dbReference type="EMBL" id="KAK7402960.1"/>
    </source>
</evidence>
<dbReference type="InterPro" id="IPR027417">
    <property type="entry name" value="P-loop_NTPase"/>
</dbReference>
<keyword evidence="2" id="KW-0067">ATP-binding</keyword>
<dbReference type="InterPro" id="IPR001270">
    <property type="entry name" value="ClpA/B"/>
</dbReference>
<dbReference type="Pfam" id="PF07724">
    <property type="entry name" value="AAA_2"/>
    <property type="match status" value="1"/>
</dbReference>
<proteinExistence type="predicted"/>
<organism evidence="4 5">
    <name type="scientific">Neonectria punicea</name>
    <dbReference type="NCBI Taxonomy" id="979145"/>
    <lineage>
        <taxon>Eukaryota</taxon>
        <taxon>Fungi</taxon>
        <taxon>Dikarya</taxon>
        <taxon>Ascomycota</taxon>
        <taxon>Pezizomycotina</taxon>
        <taxon>Sordariomycetes</taxon>
        <taxon>Hypocreomycetidae</taxon>
        <taxon>Hypocreales</taxon>
        <taxon>Nectriaceae</taxon>
        <taxon>Neonectria</taxon>
    </lineage>
</organism>
<dbReference type="PRINTS" id="PR00300">
    <property type="entry name" value="CLPPROTEASEA"/>
</dbReference>
<evidence type="ECO:0000256" key="2">
    <source>
        <dbReference type="ARBA" id="ARBA00022840"/>
    </source>
</evidence>
<accession>A0ABR1GMD2</accession>
<dbReference type="SUPFAM" id="SSF48403">
    <property type="entry name" value="Ankyrin repeat"/>
    <property type="match status" value="1"/>
</dbReference>
<dbReference type="InterPro" id="IPR003959">
    <property type="entry name" value="ATPase_AAA_core"/>
</dbReference>
<keyword evidence="5" id="KW-1185">Reference proteome</keyword>
<reference evidence="4 5" key="1">
    <citation type="journal article" date="2025" name="Microbiol. Resour. Announc.">
        <title>Draft genome sequences for Neonectria magnoliae and Neonectria punicea, canker pathogens of Liriodendron tulipifera and Acer saccharum in West Virginia.</title>
        <authorList>
            <person name="Petronek H.M."/>
            <person name="Kasson M.T."/>
            <person name="Metheny A.M."/>
            <person name="Stauder C.M."/>
            <person name="Lovett B."/>
            <person name="Lynch S.C."/>
            <person name="Garnas J.R."/>
            <person name="Kasson L.R."/>
            <person name="Stajich J.E."/>
        </authorList>
    </citation>
    <scope>NUCLEOTIDE SEQUENCE [LARGE SCALE GENOMIC DNA]</scope>
    <source>
        <strain evidence="4 5">NRRL 64653</strain>
    </source>
</reference>
<protein>
    <recommendedName>
        <fullName evidence="3">ATPase AAA-type core domain-containing protein</fullName>
    </recommendedName>
</protein>
<evidence type="ECO:0000313" key="5">
    <source>
        <dbReference type="Proteomes" id="UP001498476"/>
    </source>
</evidence>
<name>A0ABR1GMD2_9HYPO</name>
<dbReference type="SUPFAM" id="SSF52540">
    <property type="entry name" value="P-loop containing nucleoside triphosphate hydrolases"/>
    <property type="match status" value="1"/>
</dbReference>
<keyword evidence="1" id="KW-0547">Nucleotide-binding</keyword>
<dbReference type="InterPro" id="IPR050130">
    <property type="entry name" value="ClpA_ClpB"/>
</dbReference>
<sequence>MAPQRDWDFVLPKLLPPLGPFLSGTRDDGVVRAIQHGGTVEAARRYLNAYEKSSVEAHINDNVKGFPAIFYTVAANSEDVLRLFIEFGADVSAVQEPSRTPLLAFAILNGGVLQISTAPIVSTLLSHGADPLFIPSDLFTPYARDPPTGPKKDDDEIEISPLTDWCTDETRTKLAKAADITQRYYLERATKIKKPSKKRTHIAQLKNAEGLLGVPYFLIGQSIAVKLLIQRLLSHLLLPTKQALVLYFARPSGHGKTELARQVGHLLSLNLEVVDCTIVRHEVELFSPRAPYHGSRQGSPVNNFLAEHSGQRCIIVMDEFEKTTREIHQALLLPFDNSEYQNRRDHGKVDCSNTIWILATNALNDEILDFCEENEAIFGEDDEEKLQLTKKLSRELRDALLRYFSAPVTGRVSDLVPFLPFSEGEQAVVTHKSLLELSDKLRRRLQAGSKEKLVGDIRLSIRRDATVCRLLAQANYHKKLGARSLVAGAKKVERIVLNTYLDEDEEIRENGGLRDFIIDVQGDEIVGRAAKTN</sequence>
<dbReference type="Gene3D" id="3.40.50.300">
    <property type="entry name" value="P-loop containing nucleotide triphosphate hydrolases"/>
    <property type="match status" value="1"/>
</dbReference>
<feature type="domain" description="ATPase AAA-type core" evidence="3">
    <location>
        <begin position="246"/>
        <end position="407"/>
    </location>
</feature>
<dbReference type="PANTHER" id="PTHR11638:SF93">
    <property type="entry name" value="MITOCHONDRIAL DISAGGREGASE"/>
    <property type="match status" value="1"/>
</dbReference>